<keyword evidence="2 3" id="KW-0067">ATP-binding</keyword>
<dbReference type="SUPFAM" id="SSF52540">
    <property type="entry name" value="P-loop containing nucleoside triphosphate hydrolases"/>
    <property type="match status" value="1"/>
</dbReference>
<dbReference type="PANTHER" id="PTHR22683">
    <property type="entry name" value="SPORULATION PROTEIN RELATED"/>
    <property type="match status" value="1"/>
</dbReference>
<dbReference type="InterPro" id="IPR050206">
    <property type="entry name" value="FtsK/SpoIIIE/SftA"/>
</dbReference>
<dbReference type="STRING" id="1891926.Fuma_01720"/>
<dbReference type="PROSITE" id="PS50901">
    <property type="entry name" value="FTSK"/>
    <property type="match status" value="1"/>
</dbReference>
<dbReference type="GO" id="GO:0005524">
    <property type="term" value="F:ATP binding"/>
    <property type="evidence" value="ECO:0007669"/>
    <property type="project" value="UniProtKB-UniRule"/>
</dbReference>
<feature type="transmembrane region" description="Helical" evidence="4">
    <location>
        <begin position="222"/>
        <end position="241"/>
    </location>
</feature>
<feature type="binding site" evidence="3">
    <location>
        <begin position="786"/>
        <end position="793"/>
    </location>
    <ligand>
        <name>ATP</name>
        <dbReference type="ChEBI" id="CHEBI:30616"/>
    </ligand>
</feature>
<evidence type="ECO:0000313" key="7">
    <source>
        <dbReference type="Proteomes" id="UP000187735"/>
    </source>
</evidence>
<sequence>MTTNEISLTNQLTSASQKIAECEVLRTELQRLQTHMETVVAERDQTLESLQQSALTNMQAERQRIHDNADRELDTLRLDCNSRRETLQQNLKTTLHRLVADLEVETNNLEERRKSELWVLQSVMDEDGDDSPVVHFEREAETFVTQKAFLDERFEILQQQLKDSEQYLANSHATTETELPPPNLNVTKRLELKDAAVEAGNQALAAADEIERLKLPRWLQGFRIWALSLLAFVVLWIPIVAARADLRQFINPELTKPDWQWTAMAALTAAVIVVLFAVLSLVSAQASLRSRFQSMLQHVSNARAARTGWEQKSQRYVDRMEGQASEWRLEVEQRRIQQTQKLTEDIDSRIASLRNQTAAQQATFEGEIQRQIQQIDHELTTAEQRIEARKVTDVQQALDRTNIELQTARDTCEQQAQRTMARERLAEAELIATWRSIIDDLRTTAKESSVLAAATRRWPKAGTGQWTLPTEMPTHLSVGDLLTTVPNIPDALPRPEPFNLCLEMPAILRFPTDTSLLVEHDSAGRDTALSFIRTQLLRLLTVIPAGRIRLTLIDPVGLGQSFSAMMHLADFDELLIHSRIWTDSTQIRDQLQKVTVHMENIFQTYLRSQFDTIEEYNASAGEVAEPYHFVVVAGFPTAFTDESARHLSSILTSGPRCGVHAIVAWNPTIGVPPSFDVDDLTNTCVRFKVDGDVVLPQQQYSKAVLFEQYPEPAAETYVQLVRDVGEQSRDARRVEVSFNRIAPREDEIWSHSTADGIDFPIGRAGAARLQFMRLGRGTSQHALVAGKTGSGKSTLLHILITNLALHYSPNEIQFYLIDFKKGVEFRTYAAHKLPHARVIAIESDREFGLSVLERLDEVLQERGELFRERGVQDVPSFRKQFPSEPMPRLLLLIDEFQEFFVAEDRVSARASLLLDRLVRQGRAFGIHVLLGSQTLGGAYSLARSTMGQIAVRIALQCSESDAHLILSEDNPAARMLTRPGEAIYNDANGLRQGNHQFQIAWLDEERREQAIATMVARPTDANSAEQGMIVFEGNVPPTPELCRPLNMYLKPTDDATRRTTDCITIWLGQPVAIAAPTCVEIRRASGQNLLLVGQDESQADGLIAYTILSTCRPFAADANTATPKLTLLHDGRDADSLQRFQSLRTNLPETSFEIGDANAADALIKQHYDEIVLREENAERATAAEQILVVRNVGQFRSLRKDDDDFGLGGFGEPKEATTASMFSDILKRGPLVGIHVVVWSDTFSNVVRWLSSSLLREFENRIAFRMNQTDSASLIDSPVAASLGPARAIIYRDQTGATEKFRPCAWPSNEWLNSLTGEPPADVTTDFDIDSLTIE</sequence>
<keyword evidence="1 3" id="KW-0547">Nucleotide-binding</keyword>
<dbReference type="RefSeq" id="WP_077023775.1">
    <property type="nucleotide sequence ID" value="NZ_CP017641.1"/>
</dbReference>
<feature type="transmembrane region" description="Helical" evidence="4">
    <location>
        <begin position="261"/>
        <end position="282"/>
    </location>
</feature>
<protein>
    <submittedName>
        <fullName evidence="6">DNA translocase FtsK</fullName>
    </submittedName>
</protein>
<name>A0A1P8WDH2_9PLAN</name>
<dbReference type="EMBL" id="CP017641">
    <property type="protein sequence ID" value="APZ92116.1"/>
    <property type="molecule type" value="Genomic_DNA"/>
</dbReference>
<keyword evidence="4" id="KW-1133">Transmembrane helix</keyword>
<evidence type="ECO:0000256" key="4">
    <source>
        <dbReference type="SAM" id="Phobius"/>
    </source>
</evidence>
<dbReference type="InterPro" id="IPR003593">
    <property type="entry name" value="AAA+_ATPase"/>
</dbReference>
<keyword evidence="4" id="KW-0812">Transmembrane</keyword>
<keyword evidence="4" id="KW-0472">Membrane</keyword>
<dbReference type="KEGG" id="fmr:Fuma_01720"/>
<evidence type="ECO:0000256" key="1">
    <source>
        <dbReference type="ARBA" id="ARBA00022741"/>
    </source>
</evidence>
<evidence type="ECO:0000259" key="5">
    <source>
        <dbReference type="PROSITE" id="PS50901"/>
    </source>
</evidence>
<reference evidence="6 7" key="1">
    <citation type="journal article" date="2016" name="Front. Microbiol.">
        <title>Fuerstia marisgermanicae gen. nov., sp. nov., an Unusual Member of the Phylum Planctomycetes from the German Wadden Sea.</title>
        <authorList>
            <person name="Kohn T."/>
            <person name="Heuer A."/>
            <person name="Jogler M."/>
            <person name="Vollmers J."/>
            <person name="Boedeker C."/>
            <person name="Bunk B."/>
            <person name="Rast P."/>
            <person name="Borchert D."/>
            <person name="Glockner I."/>
            <person name="Freese H.M."/>
            <person name="Klenk H.P."/>
            <person name="Overmann J."/>
            <person name="Kaster A.K."/>
            <person name="Rohde M."/>
            <person name="Wiegand S."/>
            <person name="Jogler C."/>
        </authorList>
    </citation>
    <scope>NUCLEOTIDE SEQUENCE [LARGE SCALE GENOMIC DNA]</scope>
    <source>
        <strain evidence="6 7">NH11</strain>
    </source>
</reference>
<dbReference type="GO" id="GO:0003677">
    <property type="term" value="F:DNA binding"/>
    <property type="evidence" value="ECO:0007669"/>
    <property type="project" value="InterPro"/>
</dbReference>
<keyword evidence="7" id="KW-1185">Reference proteome</keyword>
<dbReference type="InterPro" id="IPR027417">
    <property type="entry name" value="P-loop_NTPase"/>
</dbReference>
<dbReference type="Proteomes" id="UP000187735">
    <property type="component" value="Chromosome"/>
</dbReference>
<evidence type="ECO:0000256" key="2">
    <source>
        <dbReference type="ARBA" id="ARBA00022840"/>
    </source>
</evidence>
<dbReference type="PANTHER" id="PTHR22683:SF41">
    <property type="entry name" value="DNA TRANSLOCASE FTSK"/>
    <property type="match status" value="1"/>
</dbReference>
<proteinExistence type="predicted"/>
<gene>
    <name evidence="6" type="primary">ftsK</name>
    <name evidence="6" type="ORF">Fuma_01720</name>
</gene>
<dbReference type="Pfam" id="PF01580">
    <property type="entry name" value="FtsK_SpoIIIE"/>
    <property type="match status" value="1"/>
</dbReference>
<feature type="domain" description="FtsK" evidence="5">
    <location>
        <begin position="766"/>
        <end position="964"/>
    </location>
</feature>
<dbReference type="SMART" id="SM00382">
    <property type="entry name" value="AAA"/>
    <property type="match status" value="1"/>
</dbReference>
<organism evidence="6 7">
    <name type="scientific">Fuerstiella marisgermanici</name>
    <dbReference type="NCBI Taxonomy" id="1891926"/>
    <lineage>
        <taxon>Bacteria</taxon>
        <taxon>Pseudomonadati</taxon>
        <taxon>Planctomycetota</taxon>
        <taxon>Planctomycetia</taxon>
        <taxon>Planctomycetales</taxon>
        <taxon>Planctomycetaceae</taxon>
        <taxon>Fuerstiella</taxon>
    </lineage>
</organism>
<evidence type="ECO:0000313" key="6">
    <source>
        <dbReference type="EMBL" id="APZ92116.1"/>
    </source>
</evidence>
<dbReference type="Gene3D" id="3.40.50.300">
    <property type="entry name" value="P-loop containing nucleotide triphosphate hydrolases"/>
    <property type="match status" value="3"/>
</dbReference>
<evidence type="ECO:0000256" key="3">
    <source>
        <dbReference type="PROSITE-ProRule" id="PRU00289"/>
    </source>
</evidence>
<dbReference type="OrthoDB" id="9807790at2"/>
<accession>A0A1P8WDH2</accession>
<dbReference type="InterPro" id="IPR002543">
    <property type="entry name" value="FtsK_dom"/>
</dbReference>